<feature type="signal peptide" evidence="2">
    <location>
        <begin position="1"/>
        <end position="27"/>
    </location>
</feature>
<dbReference type="InterPro" id="IPR001279">
    <property type="entry name" value="Metallo-B-lactamas"/>
</dbReference>
<dbReference type="SUPFAM" id="SSF56281">
    <property type="entry name" value="Metallo-hydrolase/oxidoreductase"/>
    <property type="match status" value="1"/>
</dbReference>
<comment type="caution">
    <text evidence="4">The sequence shown here is derived from an EMBL/GenBank/DDBJ whole genome shotgun (WGS) entry which is preliminary data.</text>
</comment>
<evidence type="ECO:0000256" key="2">
    <source>
        <dbReference type="SAM" id="SignalP"/>
    </source>
</evidence>
<dbReference type="PANTHER" id="PTHR46018">
    <property type="entry name" value="ZINC PHOSPHODIESTERASE ELAC PROTEIN 1"/>
    <property type="match status" value="1"/>
</dbReference>
<dbReference type="Pfam" id="PF12706">
    <property type="entry name" value="Lactamase_B_2"/>
    <property type="match status" value="1"/>
</dbReference>
<feature type="domain" description="Metallo-beta-lactamase" evidence="3">
    <location>
        <begin position="46"/>
        <end position="247"/>
    </location>
</feature>
<dbReference type="InterPro" id="IPR044094">
    <property type="entry name" value="AtsA-like_MBL-fold"/>
</dbReference>
<dbReference type="EMBL" id="JBHSWE010000001">
    <property type="protein sequence ID" value="MFC6673265.1"/>
    <property type="molecule type" value="Genomic_DNA"/>
</dbReference>
<accession>A0ABW2A6V6</accession>
<evidence type="ECO:0000313" key="5">
    <source>
        <dbReference type="Proteomes" id="UP001596422"/>
    </source>
</evidence>
<keyword evidence="2" id="KW-0732">Signal</keyword>
<protein>
    <submittedName>
        <fullName evidence="4">MBL fold metallo-hydrolase</fullName>
    </submittedName>
</protein>
<reference evidence="5" key="1">
    <citation type="journal article" date="2019" name="Int. J. Syst. Evol. Microbiol.">
        <title>The Global Catalogue of Microorganisms (GCM) 10K type strain sequencing project: providing services to taxonomists for standard genome sequencing and annotation.</title>
        <authorList>
            <consortium name="The Broad Institute Genomics Platform"/>
            <consortium name="The Broad Institute Genome Sequencing Center for Infectious Disease"/>
            <person name="Wu L."/>
            <person name="Ma J."/>
        </authorList>
    </citation>
    <scope>NUCLEOTIDE SEQUENCE [LARGE SCALE GENOMIC DNA]</scope>
    <source>
        <strain evidence="5">NBRC 111756</strain>
    </source>
</reference>
<dbReference type="CDD" id="cd07719">
    <property type="entry name" value="arylsulfatase_AtsA-like_MBL-fold"/>
    <property type="match status" value="1"/>
</dbReference>
<gene>
    <name evidence="4" type="ORF">ACFQDL_26630</name>
</gene>
<evidence type="ECO:0000256" key="1">
    <source>
        <dbReference type="ARBA" id="ARBA00022801"/>
    </source>
</evidence>
<keyword evidence="5" id="KW-1185">Reference proteome</keyword>
<dbReference type="PANTHER" id="PTHR46018:SF2">
    <property type="entry name" value="ZINC PHOSPHODIESTERASE ELAC PROTEIN 1"/>
    <property type="match status" value="1"/>
</dbReference>
<dbReference type="SMART" id="SM00849">
    <property type="entry name" value="Lactamase_B"/>
    <property type="match status" value="1"/>
</dbReference>
<dbReference type="RefSeq" id="WP_379911637.1">
    <property type="nucleotide sequence ID" value="NZ_JBHSWE010000001.1"/>
</dbReference>
<keyword evidence="1" id="KW-0378">Hydrolase</keyword>
<evidence type="ECO:0000313" key="4">
    <source>
        <dbReference type="EMBL" id="MFC6673265.1"/>
    </source>
</evidence>
<feature type="chain" id="PRO_5045338965" evidence="2">
    <location>
        <begin position="28"/>
        <end position="306"/>
    </location>
</feature>
<dbReference type="Proteomes" id="UP001596422">
    <property type="component" value="Unassembled WGS sequence"/>
</dbReference>
<organism evidence="4 5">
    <name type="scientific">Marinobacterium aestuariivivens</name>
    <dbReference type="NCBI Taxonomy" id="1698799"/>
    <lineage>
        <taxon>Bacteria</taxon>
        <taxon>Pseudomonadati</taxon>
        <taxon>Pseudomonadota</taxon>
        <taxon>Gammaproteobacteria</taxon>
        <taxon>Oceanospirillales</taxon>
        <taxon>Oceanospirillaceae</taxon>
        <taxon>Marinobacterium</taxon>
    </lineage>
</organism>
<sequence>MNPKKLISRLVRAGLLGIAVGVASVQADTQVVMLGTGTPVPDADRSGPSTAVIYNGEAYVFDSGAGMVRRAIEAAQKKGIEALYPTNIKHLFITHLHSDHVLDYPVLASTYWWRRTDQLSVYGPSGLDAMTQGYYDMMQRDIELRTSGLQPVKNPTFYQVKTHEFDKGGWKIQDGEVTIEAFDVNHGDIEPSFAYRVTTPDKTVVISGDTTYSDTLAEVAKGADILVHEVISEAGWSKLPENWQQYHAAAHTRTSELARLANKAKPGLLVLTHILHYSAPIETALSEVQAAYDGKVVLASDLDVFE</sequence>
<name>A0ABW2A6V6_9GAMM</name>
<proteinExistence type="predicted"/>
<evidence type="ECO:0000259" key="3">
    <source>
        <dbReference type="SMART" id="SM00849"/>
    </source>
</evidence>
<dbReference type="Gene3D" id="3.60.15.10">
    <property type="entry name" value="Ribonuclease Z/Hydroxyacylglutathione hydrolase-like"/>
    <property type="match status" value="1"/>
</dbReference>
<dbReference type="InterPro" id="IPR036866">
    <property type="entry name" value="RibonucZ/Hydroxyglut_hydro"/>
</dbReference>